<keyword evidence="2 5" id="KW-0378">Hydrolase</keyword>
<dbReference type="Proteomes" id="UP001197795">
    <property type="component" value="Unassembled WGS sequence"/>
</dbReference>
<evidence type="ECO:0000256" key="5">
    <source>
        <dbReference type="RuleBase" id="RU000589"/>
    </source>
</evidence>
<feature type="domain" description="Pectinesterase catalytic" evidence="6">
    <location>
        <begin position="51"/>
        <end position="161"/>
    </location>
</feature>
<gene>
    <name evidence="7" type="ORF">LKD75_17200</name>
</gene>
<dbReference type="Gene3D" id="2.160.20.10">
    <property type="entry name" value="Single-stranded right-handed beta-helix, Pectin lyase-like"/>
    <property type="match status" value="1"/>
</dbReference>
<dbReference type="InterPro" id="IPR012334">
    <property type="entry name" value="Pectin_lyas_fold"/>
</dbReference>
<dbReference type="GO" id="GO:0009279">
    <property type="term" value="C:cell outer membrane"/>
    <property type="evidence" value="ECO:0007669"/>
    <property type="project" value="TreeGrafter"/>
</dbReference>
<sequence length="352" mass="39144">MSDTIHLYVNMSGNTIPGTSFATIGEALASLPDVPASESGKQFPAPVSELPPVILHIGKGIYREKLVITRPNITFEGTGGDETILVYGDAAFDLMPEGDKRGTFRTASVRIDTHDFTARNLTFQNDSGYGHTVGQALAVYVDGDRNAFYNCRFLGSQDTIFDAPLPLKEAQPGGFKGPGEFKPRTIGRHYYENCFIQGDVDFIFGSGIAWFEHCTIFSKLPGDRIPPESPESEVIYGYVTAASTPQEEPYGYVFHECKLESDCPPNSIYLGRPWREWAKTVFLHCELGAHIHPAGWQDWKKPHDHFYYGEYNSYGPGASPATRADFSHQLTDAEAAEYTVERVMKGWEPQTF</sequence>
<dbReference type="PANTHER" id="PTHR31321:SF57">
    <property type="entry name" value="PECTINESTERASE 53-RELATED"/>
    <property type="match status" value="1"/>
</dbReference>
<dbReference type="EMBL" id="JAJEPV010000071">
    <property type="protein sequence ID" value="MCC2121294.1"/>
    <property type="molecule type" value="Genomic_DNA"/>
</dbReference>
<dbReference type="PANTHER" id="PTHR31321">
    <property type="entry name" value="ACYL-COA THIOESTER HYDROLASE YBHC-RELATED"/>
    <property type="match status" value="1"/>
</dbReference>
<dbReference type="InterPro" id="IPR011050">
    <property type="entry name" value="Pectin_lyase_fold/virulence"/>
</dbReference>
<evidence type="ECO:0000256" key="2">
    <source>
        <dbReference type="ARBA" id="ARBA00022801"/>
    </source>
</evidence>
<dbReference type="InterPro" id="IPR000070">
    <property type="entry name" value="Pectinesterase_cat"/>
</dbReference>
<dbReference type="PROSITE" id="PS00503">
    <property type="entry name" value="PECTINESTERASE_2"/>
    <property type="match status" value="1"/>
</dbReference>
<keyword evidence="3 5" id="KW-0063">Aspartyl esterase</keyword>
<accession>A0AAE3A2S1</accession>
<dbReference type="SUPFAM" id="SSF51126">
    <property type="entry name" value="Pectin lyase-like"/>
    <property type="match status" value="1"/>
</dbReference>
<keyword evidence="8" id="KW-1185">Reference proteome</keyword>
<dbReference type="GO" id="GO:0042545">
    <property type="term" value="P:cell wall modification"/>
    <property type="evidence" value="ECO:0007669"/>
    <property type="project" value="UniProtKB-UniRule"/>
</dbReference>
<dbReference type="Pfam" id="PF01095">
    <property type="entry name" value="Pectinesterase"/>
    <property type="match status" value="2"/>
</dbReference>
<evidence type="ECO:0000256" key="3">
    <source>
        <dbReference type="ARBA" id="ARBA00023085"/>
    </source>
</evidence>
<evidence type="ECO:0000256" key="4">
    <source>
        <dbReference type="PROSITE-ProRule" id="PRU10040"/>
    </source>
</evidence>
<evidence type="ECO:0000313" key="8">
    <source>
        <dbReference type="Proteomes" id="UP001197795"/>
    </source>
</evidence>
<feature type="active site" evidence="4">
    <location>
        <position position="201"/>
    </location>
</feature>
<comment type="similarity">
    <text evidence="1">Belongs to the pectinesterase family.</text>
</comment>
<feature type="domain" description="Pectinesterase catalytic" evidence="6">
    <location>
        <begin position="188"/>
        <end position="346"/>
    </location>
</feature>
<dbReference type="EC" id="3.1.1.11" evidence="5"/>
<dbReference type="GO" id="GO:0045490">
    <property type="term" value="P:pectin catabolic process"/>
    <property type="evidence" value="ECO:0007669"/>
    <property type="project" value="UniProtKB-UniRule"/>
</dbReference>
<comment type="caution">
    <text evidence="7">The sequence shown here is derived from an EMBL/GenBank/DDBJ whole genome shotgun (WGS) entry which is preliminary data.</text>
</comment>
<protein>
    <recommendedName>
        <fullName evidence="5">Pectinesterase</fullName>
        <ecNumber evidence="5">3.1.1.11</ecNumber>
    </recommendedName>
</protein>
<comment type="pathway">
    <text evidence="5">Glycan metabolism; pectin degradation; 2-dehydro-3-deoxy-D-gluconate from pectin: step 1/5.</text>
</comment>
<organism evidence="7 8">
    <name type="scientific">Waltera acetigignens</name>
    <dbReference type="NCBI Taxonomy" id="2981769"/>
    <lineage>
        <taxon>Bacteria</taxon>
        <taxon>Bacillati</taxon>
        <taxon>Bacillota</taxon>
        <taxon>Clostridia</taxon>
        <taxon>Lachnospirales</taxon>
        <taxon>Lachnospiraceae</taxon>
        <taxon>Waltera</taxon>
    </lineage>
</organism>
<dbReference type="RefSeq" id="WP_022312112.1">
    <property type="nucleotide sequence ID" value="NZ_JAJEPV010000071.1"/>
</dbReference>
<comment type="catalytic activity">
    <reaction evidence="5">
        <text>[(1-&gt;4)-alpha-D-galacturonosyl methyl ester](n) + n H2O = [(1-&gt;4)-alpha-D-galacturonosyl](n) + n methanol + n H(+)</text>
        <dbReference type="Rhea" id="RHEA:22380"/>
        <dbReference type="Rhea" id="RHEA-COMP:14570"/>
        <dbReference type="Rhea" id="RHEA-COMP:14573"/>
        <dbReference type="ChEBI" id="CHEBI:15377"/>
        <dbReference type="ChEBI" id="CHEBI:15378"/>
        <dbReference type="ChEBI" id="CHEBI:17790"/>
        <dbReference type="ChEBI" id="CHEBI:140522"/>
        <dbReference type="ChEBI" id="CHEBI:140523"/>
        <dbReference type="EC" id="3.1.1.11"/>
    </reaction>
</comment>
<evidence type="ECO:0000259" key="6">
    <source>
        <dbReference type="Pfam" id="PF01095"/>
    </source>
</evidence>
<evidence type="ECO:0000313" key="7">
    <source>
        <dbReference type="EMBL" id="MCC2121294.1"/>
    </source>
</evidence>
<evidence type="ECO:0000256" key="1">
    <source>
        <dbReference type="ARBA" id="ARBA00008891"/>
    </source>
</evidence>
<dbReference type="AlphaFoldDB" id="A0AAE3A2S1"/>
<reference evidence="7 8" key="1">
    <citation type="submission" date="2021-10" db="EMBL/GenBank/DDBJ databases">
        <title>Anaerobic single-cell dispensing facilitates the cultivation of human gut bacteria.</title>
        <authorList>
            <person name="Afrizal A."/>
        </authorList>
    </citation>
    <scope>NUCLEOTIDE SEQUENCE [LARGE SCALE GENOMIC DNA]</scope>
    <source>
        <strain evidence="7 8">CLA-AA-H273</strain>
    </source>
</reference>
<dbReference type="InterPro" id="IPR033131">
    <property type="entry name" value="Pectinesterase_Asp_AS"/>
</dbReference>
<proteinExistence type="inferred from homology"/>
<name>A0AAE3A2S1_9FIRM</name>
<dbReference type="GO" id="GO:0030599">
    <property type="term" value="F:pectinesterase activity"/>
    <property type="evidence" value="ECO:0007669"/>
    <property type="project" value="UniProtKB-UniRule"/>
</dbReference>